<gene>
    <name evidence="2" type="ORF">VN21_04630</name>
</gene>
<proteinExistence type="predicted"/>
<dbReference type="AlphaFoldDB" id="A0A0M3DIH9"/>
<dbReference type="Pfam" id="PF12654">
    <property type="entry name" value="DUF3786"/>
    <property type="match status" value="1"/>
</dbReference>
<comment type="caution">
    <text evidence="2">The sequence shown here is derived from an EMBL/GenBank/DDBJ whole genome shotgun (WGS) entry which is preliminary data.</text>
</comment>
<sequence length="203" mass="23774">MSNKLNEGNYELVLKHTIKNFQQSNIDRILQMSNSTYNHDEQYFKIKFLNTFLKVQYPSGKILTESNEIINDTATNILILRFLTNAKGIKETKKYLTYKEVEGGYVYYPNFKSRTIKKFTDSYGKEIEKFKLYMENIGAEKLEIGDISYKVRFINDTYVVFVLWEGDEELEPSGNILFDANISYYFNAEDLAVVPEIILLNLK</sequence>
<dbReference type="Proteomes" id="UP000034407">
    <property type="component" value="Unassembled WGS sequence"/>
</dbReference>
<dbReference type="EMBL" id="LBBT01000108">
    <property type="protein sequence ID" value="KKY02148.1"/>
    <property type="molecule type" value="Genomic_DNA"/>
</dbReference>
<evidence type="ECO:0000313" key="2">
    <source>
        <dbReference type="EMBL" id="KKY02148.1"/>
    </source>
</evidence>
<organism evidence="2 3">
    <name type="scientific">Paraclostridium benzoelyticum</name>
    <dbReference type="NCBI Taxonomy" id="1629550"/>
    <lineage>
        <taxon>Bacteria</taxon>
        <taxon>Bacillati</taxon>
        <taxon>Bacillota</taxon>
        <taxon>Clostridia</taxon>
        <taxon>Peptostreptococcales</taxon>
        <taxon>Peptostreptococcaceae</taxon>
        <taxon>Paraclostridium</taxon>
    </lineage>
</organism>
<dbReference type="RefSeq" id="WP_046822266.1">
    <property type="nucleotide sequence ID" value="NZ_JBCLWQ010000002.1"/>
</dbReference>
<protein>
    <recommendedName>
        <fullName evidence="1">DUF3786 domain-containing protein</fullName>
    </recommendedName>
</protein>
<dbReference type="OrthoDB" id="159408at2"/>
<dbReference type="InterPro" id="IPR024264">
    <property type="entry name" value="DUF3786"/>
</dbReference>
<name>A0A0M3DIH9_9FIRM</name>
<accession>A0A0M3DIH9</accession>
<reference evidence="2 3" key="1">
    <citation type="submission" date="2015-04" db="EMBL/GenBank/DDBJ databases">
        <title>Microcin producing Clostridium sp. JC272T.</title>
        <authorList>
            <person name="Jyothsna T."/>
            <person name="Sasikala C."/>
            <person name="Ramana C."/>
        </authorList>
    </citation>
    <scope>NUCLEOTIDE SEQUENCE [LARGE SCALE GENOMIC DNA]</scope>
    <source>
        <strain evidence="2 3">JC272</strain>
    </source>
</reference>
<evidence type="ECO:0000259" key="1">
    <source>
        <dbReference type="Pfam" id="PF12654"/>
    </source>
</evidence>
<dbReference type="PATRIC" id="fig|1629550.3.peg.401"/>
<feature type="domain" description="DUF3786" evidence="1">
    <location>
        <begin position="29"/>
        <end position="198"/>
    </location>
</feature>
<keyword evidence="3" id="KW-1185">Reference proteome</keyword>
<evidence type="ECO:0000313" key="3">
    <source>
        <dbReference type="Proteomes" id="UP000034407"/>
    </source>
</evidence>